<evidence type="ECO:0000313" key="4">
    <source>
        <dbReference type="Proteomes" id="UP000507245"/>
    </source>
</evidence>
<dbReference type="EMBL" id="CAEKKB010000006">
    <property type="protein sequence ID" value="CAB4313779.1"/>
    <property type="molecule type" value="Genomic_DNA"/>
</dbReference>
<organism evidence="3 4">
    <name type="scientific">Prunus armeniaca</name>
    <name type="common">Apricot</name>
    <name type="synonym">Armeniaca vulgaris</name>
    <dbReference type="NCBI Taxonomy" id="36596"/>
    <lineage>
        <taxon>Eukaryota</taxon>
        <taxon>Viridiplantae</taxon>
        <taxon>Streptophyta</taxon>
        <taxon>Embryophyta</taxon>
        <taxon>Tracheophyta</taxon>
        <taxon>Spermatophyta</taxon>
        <taxon>Magnoliopsida</taxon>
        <taxon>eudicotyledons</taxon>
        <taxon>Gunneridae</taxon>
        <taxon>Pentapetalae</taxon>
        <taxon>rosids</taxon>
        <taxon>fabids</taxon>
        <taxon>Rosales</taxon>
        <taxon>Rosaceae</taxon>
        <taxon>Amygdaloideae</taxon>
        <taxon>Amygdaleae</taxon>
        <taxon>Prunus</taxon>
    </lineage>
</organism>
<name>A0A6J5XJ95_PRUAR</name>
<evidence type="ECO:0000259" key="2">
    <source>
        <dbReference type="Pfam" id="PF22936"/>
    </source>
</evidence>
<dbReference type="InterPro" id="IPR025724">
    <property type="entry name" value="GAG-pre-integrase_dom"/>
</dbReference>
<reference evidence="4" key="1">
    <citation type="journal article" date="2020" name="Genome Biol.">
        <title>Gamete binning: chromosome-level and haplotype-resolved genome assembly enabled by high-throughput single-cell sequencing of gamete genomes.</title>
        <authorList>
            <person name="Campoy J.A."/>
            <person name="Sun H."/>
            <person name="Goel M."/>
            <person name="Jiao W.-B."/>
            <person name="Folz-Donahue K."/>
            <person name="Wang N."/>
            <person name="Rubio M."/>
            <person name="Liu C."/>
            <person name="Kukat C."/>
            <person name="Ruiz D."/>
            <person name="Huettel B."/>
            <person name="Schneeberger K."/>
        </authorList>
    </citation>
    <scope>NUCLEOTIDE SEQUENCE [LARGE SCALE GENOMIC DNA]</scope>
    <source>
        <strain evidence="4">cv. Rojo Pasion</strain>
    </source>
</reference>
<dbReference type="InterPro" id="IPR054722">
    <property type="entry name" value="PolX-like_BBD"/>
</dbReference>
<protein>
    <submittedName>
        <fullName evidence="3">Uncharacterized protein</fullName>
    </submittedName>
</protein>
<dbReference type="AlphaFoldDB" id="A0A6J5XJ95"/>
<dbReference type="Pfam" id="PF13976">
    <property type="entry name" value="gag_pre-integrs"/>
    <property type="match status" value="1"/>
</dbReference>
<accession>A0A6J5XJ95</accession>
<evidence type="ECO:0000313" key="3">
    <source>
        <dbReference type="EMBL" id="CAB4313779.1"/>
    </source>
</evidence>
<dbReference type="PANTHER" id="PTHR47592">
    <property type="entry name" value="PBF68 PROTEIN"/>
    <property type="match status" value="1"/>
</dbReference>
<gene>
    <name evidence="3" type="ORF">ORAREDHAP_LOCUS37262</name>
</gene>
<dbReference type="Proteomes" id="UP000507245">
    <property type="component" value="Unassembled WGS sequence"/>
</dbReference>
<feature type="domain" description="Retrovirus-related Pol polyprotein from transposon TNT 1-94-like beta-barrel" evidence="2">
    <location>
        <begin position="215"/>
        <end position="294"/>
    </location>
</feature>
<keyword evidence="4" id="KW-1185">Reference proteome</keyword>
<dbReference type="Pfam" id="PF14223">
    <property type="entry name" value="Retrotran_gag_2"/>
    <property type="match status" value="1"/>
</dbReference>
<sequence>MTKPANFGQNGDNEGTEVAKTTVQSARFEIKKFVGTNNFTMWQCKVKDVLIQQGLPVVLGDMHVSMKKEEWKRLNAHACSSIRLCLGKAQKYGVMNISSTKDLWNTLESKYLKKSVENRLYLKKTIKDEDKALILMDSLPESYESFVMMWIYGRETNKFDEISSVVMNHEVRNLDRKERNNFEALMVKGRSKERKYSNRKNSKSPAGNMDYMNEWVLDTGCTHHMTSQSHWFSTFKTMTGTVYMSDDNPCSTQGISSVMIKHHDGVIQELHGVRYVPNLKKNLISLGTLELQGYKFYYENNVLKVARGALVMIKAPRRGLLYFWEGKSMEKQVAMAADDDQIDSSSLWHMRLGHVGNKALQGLIKQGVLKGAKSGKVEFCEHYVLGKQTNVKFGTAIHQTEGILDYVHSDV</sequence>
<dbReference type="OrthoDB" id="1194585at2759"/>
<dbReference type="PANTHER" id="PTHR47592:SF27">
    <property type="entry name" value="OS08G0421700 PROTEIN"/>
    <property type="match status" value="1"/>
</dbReference>
<proteinExistence type="predicted"/>
<dbReference type="Pfam" id="PF22936">
    <property type="entry name" value="Pol_BBD"/>
    <property type="match status" value="1"/>
</dbReference>
<feature type="domain" description="GAG-pre-integrase" evidence="1">
    <location>
        <begin position="321"/>
        <end position="388"/>
    </location>
</feature>
<evidence type="ECO:0000259" key="1">
    <source>
        <dbReference type="Pfam" id="PF13976"/>
    </source>
</evidence>